<dbReference type="InterPro" id="IPR009057">
    <property type="entry name" value="Homeodomain-like_sf"/>
</dbReference>
<reference evidence="10" key="1">
    <citation type="journal article" date="2013" name="J. Plant Res.">
        <title>Effect of fungi and light on seed germination of three Opuntia species from semiarid lands of central Mexico.</title>
        <authorList>
            <person name="Delgado-Sanchez P."/>
            <person name="Jimenez-Bremont J.F."/>
            <person name="Guerrero-Gonzalez Mde L."/>
            <person name="Flores J."/>
        </authorList>
    </citation>
    <scope>NUCLEOTIDE SEQUENCE</scope>
    <source>
        <tissue evidence="10">Cladode</tissue>
    </source>
</reference>
<dbReference type="Pfam" id="PF00249">
    <property type="entry name" value="Myb_DNA-binding"/>
    <property type="match status" value="1"/>
</dbReference>
<dbReference type="CDD" id="cd00167">
    <property type="entry name" value="SANT"/>
    <property type="match status" value="1"/>
</dbReference>
<evidence type="ECO:0000256" key="3">
    <source>
        <dbReference type="ARBA" id="ARBA00023015"/>
    </source>
</evidence>
<keyword evidence="5" id="KW-0804">Transcription</keyword>
<evidence type="ECO:0000313" key="10">
    <source>
        <dbReference type="EMBL" id="MBA4671888.1"/>
    </source>
</evidence>
<evidence type="ECO:0000256" key="2">
    <source>
        <dbReference type="ARBA" id="ARBA00022737"/>
    </source>
</evidence>
<evidence type="ECO:0000256" key="5">
    <source>
        <dbReference type="ARBA" id="ARBA00023163"/>
    </source>
</evidence>
<dbReference type="PROSITE" id="PS51294">
    <property type="entry name" value="HTH_MYB"/>
    <property type="match status" value="1"/>
</dbReference>
<evidence type="ECO:0000256" key="4">
    <source>
        <dbReference type="ARBA" id="ARBA00023125"/>
    </source>
</evidence>
<dbReference type="EMBL" id="GISG01252752">
    <property type="protein sequence ID" value="MBA4671888.1"/>
    <property type="molecule type" value="Transcribed_RNA"/>
</dbReference>
<dbReference type="PROSITE" id="PS50090">
    <property type="entry name" value="MYB_LIKE"/>
    <property type="match status" value="1"/>
</dbReference>
<keyword evidence="3" id="KW-0805">Transcription regulation</keyword>
<dbReference type="PANTHER" id="PTHR48000">
    <property type="entry name" value="OS09G0431300 PROTEIN"/>
    <property type="match status" value="1"/>
</dbReference>
<dbReference type="AlphaFoldDB" id="A0A7C9EWE8"/>
<keyword evidence="4" id="KW-0238">DNA-binding</keyword>
<dbReference type="EMBL" id="GISG01252754">
    <property type="protein sequence ID" value="MBA4671890.1"/>
    <property type="molecule type" value="Transcribed_RNA"/>
</dbReference>
<dbReference type="InterPro" id="IPR001005">
    <property type="entry name" value="SANT/Myb"/>
</dbReference>
<feature type="domain" description="Myb-like" evidence="8">
    <location>
        <begin position="1"/>
        <end position="28"/>
    </location>
</feature>
<sequence>MGSRWSVIAANLPGRTDNDVKNHWNTKLKKLFGGGGGRGGGGGGGGGGRSNDKFNPSTTPKFKNVTFTNNIINPLFQAPNSSSTSTPSPSPSPSYLDNSHNYSANYDPNQHQFYVTIPSFSDLLVQCTSNASMSSSLPNYNHFASLDPPNCYHNSILNSSSTSRYPFHQSIFPQTRLISQSTSTLTAVGNIYPLQKEVSRITSTPMGTYESSLEDDPFLSELGFESVQEVMANSSCCYDDQEDIKPQGLGQGVSNY</sequence>
<evidence type="ECO:0000256" key="6">
    <source>
        <dbReference type="ARBA" id="ARBA00023242"/>
    </source>
</evidence>
<feature type="domain" description="HTH myb-type" evidence="9">
    <location>
        <begin position="1"/>
        <end position="32"/>
    </location>
</feature>
<dbReference type="SUPFAM" id="SSF46689">
    <property type="entry name" value="Homeodomain-like"/>
    <property type="match status" value="1"/>
</dbReference>
<evidence type="ECO:0000256" key="7">
    <source>
        <dbReference type="SAM" id="MobiDB-lite"/>
    </source>
</evidence>
<reference evidence="10" key="2">
    <citation type="submission" date="2020-07" db="EMBL/GenBank/DDBJ databases">
        <authorList>
            <person name="Vera ALvarez R."/>
            <person name="Arias-Moreno D.M."/>
            <person name="Jimenez-Jacinto V."/>
            <person name="Jimenez-Bremont J.F."/>
            <person name="Swaminathan K."/>
            <person name="Moose S.P."/>
            <person name="Guerrero-Gonzalez M.L."/>
            <person name="Marino-Ramirez L."/>
            <person name="Landsman D."/>
            <person name="Rodriguez-Kessler M."/>
            <person name="Delgado-Sanchez P."/>
        </authorList>
    </citation>
    <scope>NUCLEOTIDE SEQUENCE</scope>
    <source>
        <tissue evidence="10">Cladode</tissue>
    </source>
</reference>
<feature type="compositionally biased region" description="Gly residues" evidence="7">
    <location>
        <begin position="32"/>
        <end position="49"/>
    </location>
</feature>
<accession>A0A7C9EWE8</accession>
<name>A0A7C9EWE8_OPUST</name>
<dbReference type="GO" id="GO:0005634">
    <property type="term" value="C:nucleus"/>
    <property type="evidence" value="ECO:0007669"/>
    <property type="project" value="UniProtKB-SubCell"/>
</dbReference>
<keyword evidence="6" id="KW-0539">Nucleus</keyword>
<dbReference type="PANTHER" id="PTHR48000:SF74">
    <property type="entry name" value="TRANSCRIPTION FACTOR RAX2-LIKE"/>
    <property type="match status" value="1"/>
</dbReference>
<keyword evidence="2" id="KW-0677">Repeat</keyword>
<evidence type="ECO:0000259" key="8">
    <source>
        <dbReference type="PROSITE" id="PS50090"/>
    </source>
</evidence>
<proteinExistence type="predicted"/>
<dbReference type="InterPro" id="IPR017930">
    <property type="entry name" value="Myb_dom"/>
</dbReference>
<evidence type="ECO:0000256" key="1">
    <source>
        <dbReference type="ARBA" id="ARBA00004123"/>
    </source>
</evidence>
<dbReference type="GO" id="GO:0003677">
    <property type="term" value="F:DNA binding"/>
    <property type="evidence" value="ECO:0007669"/>
    <property type="project" value="UniProtKB-KW"/>
</dbReference>
<protein>
    <submittedName>
        <fullName evidence="10">Uncharacterized protein</fullName>
    </submittedName>
</protein>
<dbReference type="Gene3D" id="1.10.10.60">
    <property type="entry name" value="Homeodomain-like"/>
    <property type="match status" value="1"/>
</dbReference>
<organism evidence="10">
    <name type="scientific">Opuntia streptacantha</name>
    <name type="common">Prickly pear cactus</name>
    <name type="synonym">Opuntia cardona</name>
    <dbReference type="NCBI Taxonomy" id="393608"/>
    <lineage>
        <taxon>Eukaryota</taxon>
        <taxon>Viridiplantae</taxon>
        <taxon>Streptophyta</taxon>
        <taxon>Embryophyta</taxon>
        <taxon>Tracheophyta</taxon>
        <taxon>Spermatophyta</taxon>
        <taxon>Magnoliopsida</taxon>
        <taxon>eudicotyledons</taxon>
        <taxon>Gunneridae</taxon>
        <taxon>Pentapetalae</taxon>
        <taxon>Caryophyllales</taxon>
        <taxon>Cactineae</taxon>
        <taxon>Cactaceae</taxon>
        <taxon>Opuntioideae</taxon>
        <taxon>Opuntia</taxon>
    </lineage>
</organism>
<feature type="region of interest" description="Disordered" evidence="7">
    <location>
        <begin position="30"/>
        <end position="60"/>
    </location>
</feature>
<feature type="region of interest" description="Disordered" evidence="7">
    <location>
        <begin position="76"/>
        <end position="102"/>
    </location>
</feature>
<comment type="subcellular location">
    <subcellularLocation>
        <location evidence="1">Nucleus</location>
    </subcellularLocation>
</comment>
<evidence type="ECO:0000259" key="9">
    <source>
        <dbReference type="PROSITE" id="PS51294"/>
    </source>
</evidence>